<proteinExistence type="predicted"/>
<evidence type="ECO:0000313" key="1">
    <source>
        <dbReference type="EMBL" id="OYN86647.1"/>
    </source>
</evidence>
<name>A0A255E4X8_9ACTN</name>
<protein>
    <submittedName>
        <fullName evidence="1">Uncharacterized protein</fullName>
    </submittedName>
</protein>
<gene>
    <name evidence="1" type="ORF">CGZ92_10010</name>
</gene>
<reference evidence="1 2" key="1">
    <citation type="submission" date="2017-07" db="EMBL/GenBank/DDBJ databases">
        <title>Draft whole genome sequences of clinical Proprionibacteriaceae strains.</title>
        <authorList>
            <person name="Bernier A.-M."/>
            <person name="Bernard K."/>
            <person name="Domingo M.-C."/>
        </authorList>
    </citation>
    <scope>NUCLEOTIDE SEQUENCE [LARGE SCALE GENOMIC DNA]</scope>
    <source>
        <strain evidence="1 2">NML 160184</strain>
    </source>
</reference>
<accession>A0A255E4X8</accession>
<evidence type="ECO:0000313" key="2">
    <source>
        <dbReference type="Proteomes" id="UP000216533"/>
    </source>
</evidence>
<sequence>MWNPLLHGDRTQVRRHLDWKEVRIMINNITFAEPIGLANAANPTHRVDACLQVSTRDKNAQFDATTVDFYVAHPLVTPPRSSSA</sequence>
<comment type="caution">
    <text evidence="1">The sequence shown here is derived from an EMBL/GenBank/DDBJ whole genome shotgun (WGS) entry which is preliminary data.</text>
</comment>
<dbReference type="Proteomes" id="UP000216533">
    <property type="component" value="Unassembled WGS sequence"/>
</dbReference>
<organism evidence="1 2">
    <name type="scientific">Parenemella sanctibonifatiensis</name>
    <dbReference type="NCBI Taxonomy" id="2016505"/>
    <lineage>
        <taxon>Bacteria</taxon>
        <taxon>Bacillati</taxon>
        <taxon>Actinomycetota</taxon>
        <taxon>Actinomycetes</taxon>
        <taxon>Propionibacteriales</taxon>
        <taxon>Propionibacteriaceae</taxon>
        <taxon>Parenemella</taxon>
    </lineage>
</organism>
<dbReference type="EMBL" id="NMVI01000018">
    <property type="protein sequence ID" value="OYN86647.1"/>
    <property type="molecule type" value="Genomic_DNA"/>
</dbReference>
<dbReference type="AlphaFoldDB" id="A0A255E4X8"/>